<dbReference type="EMBL" id="CP021323">
    <property type="protein sequence ID" value="ARS51521.1"/>
    <property type="molecule type" value="Genomic_DNA"/>
</dbReference>
<keyword evidence="3" id="KW-1185">Reference proteome</keyword>
<protein>
    <submittedName>
        <fullName evidence="2">Uncharacterized protein</fullName>
    </submittedName>
</protein>
<dbReference type="AlphaFoldDB" id="A0A2Z2HE25"/>
<dbReference type="KEGG" id="kus:B9G99_00235"/>
<reference evidence="2 3" key="1">
    <citation type="journal article" date="2017" name="Int. J. Syst. Evol. Microbiol.">
        <title>Kushneria konosiri sp. nov., isolated from the Korean salt-fermented seafood Daemi-jeot.</title>
        <authorList>
            <person name="Yun J.H."/>
            <person name="Park S.K."/>
            <person name="Lee J.Y."/>
            <person name="Jung M.J."/>
            <person name="Bae J.W."/>
        </authorList>
    </citation>
    <scope>NUCLEOTIDE SEQUENCE [LARGE SCALE GENOMIC DNA]</scope>
    <source>
        <strain evidence="2 3">X49</strain>
    </source>
</reference>
<evidence type="ECO:0000313" key="2">
    <source>
        <dbReference type="EMBL" id="ARS51521.1"/>
    </source>
</evidence>
<dbReference type="Proteomes" id="UP000250025">
    <property type="component" value="Chromosome"/>
</dbReference>
<evidence type="ECO:0000313" key="3">
    <source>
        <dbReference type="Proteomes" id="UP000250025"/>
    </source>
</evidence>
<evidence type="ECO:0000256" key="1">
    <source>
        <dbReference type="SAM" id="MobiDB-lite"/>
    </source>
</evidence>
<dbReference type="OrthoDB" id="8611426at2"/>
<organism evidence="2 3">
    <name type="scientific">Kushneria konosiri</name>
    <dbReference type="NCBI Taxonomy" id="698828"/>
    <lineage>
        <taxon>Bacteria</taxon>
        <taxon>Pseudomonadati</taxon>
        <taxon>Pseudomonadota</taxon>
        <taxon>Gammaproteobacteria</taxon>
        <taxon>Oceanospirillales</taxon>
        <taxon>Halomonadaceae</taxon>
        <taxon>Kushneria</taxon>
    </lineage>
</organism>
<proteinExistence type="predicted"/>
<feature type="compositionally biased region" description="Basic and acidic residues" evidence="1">
    <location>
        <begin position="212"/>
        <end position="229"/>
    </location>
</feature>
<accession>A0A2Z2HE25</accession>
<sequence length="244" mass="27338">MPLNRQHAEKLVEEILATAEILGQEMRATVVNVMVRDLREYEYSDVSQSLTRCRAELTGKLTLAAILERMQGANQFLSPNEAWALALTAQDELETVIWTAEVATAAGVAQPILDLGDKVGARMAFISAYEREVAAAKSERRQPEYMVSLGYSPERRQEAITQGVKKGLLAAPKVEHLLPAPHGFNEEKTGDPERDRKANEAIAGLRSLLRAPSEEKAQQREREEQRRQELIQQAEMNQYKRATA</sequence>
<gene>
    <name evidence="2" type="ORF">B9G99_00235</name>
</gene>
<feature type="compositionally biased region" description="Basic and acidic residues" evidence="1">
    <location>
        <begin position="184"/>
        <end position="199"/>
    </location>
</feature>
<name>A0A2Z2HE25_9GAMM</name>
<feature type="region of interest" description="Disordered" evidence="1">
    <location>
        <begin position="179"/>
        <end position="244"/>
    </location>
</feature>
<dbReference type="RefSeq" id="WP_086620229.1">
    <property type="nucleotide sequence ID" value="NZ_CP021323.1"/>
</dbReference>